<evidence type="ECO:0000313" key="2">
    <source>
        <dbReference type="EMBL" id="KAK3263228.1"/>
    </source>
</evidence>
<feature type="compositionally biased region" description="Polar residues" evidence="1">
    <location>
        <begin position="208"/>
        <end position="222"/>
    </location>
</feature>
<feature type="compositionally biased region" description="Basic and acidic residues" evidence="1">
    <location>
        <begin position="188"/>
        <end position="197"/>
    </location>
</feature>
<name>A0AAE0FNY2_9CHLO</name>
<dbReference type="Proteomes" id="UP001190700">
    <property type="component" value="Unassembled WGS sequence"/>
</dbReference>
<feature type="compositionally biased region" description="Polar residues" evidence="1">
    <location>
        <begin position="117"/>
        <end position="138"/>
    </location>
</feature>
<feature type="compositionally biased region" description="Low complexity" evidence="1">
    <location>
        <begin position="139"/>
        <end position="156"/>
    </location>
</feature>
<comment type="caution">
    <text evidence="2">The sequence shown here is derived from an EMBL/GenBank/DDBJ whole genome shotgun (WGS) entry which is preliminary data.</text>
</comment>
<reference evidence="2 3" key="1">
    <citation type="journal article" date="2015" name="Genome Biol. Evol.">
        <title>Comparative Genomics of a Bacterivorous Green Alga Reveals Evolutionary Causalities and Consequences of Phago-Mixotrophic Mode of Nutrition.</title>
        <authorList>
            <person name="Burns J.A."/>
            <person name="Paasch A."/>
            <person name="Narechania A."/>
            <person name="Kim E."/>
        </authorList>
    </citation>
    <scope>NUCLEOTIDE SEQUENCE [LARGE SCALE GENOMIC DNA]</scope>
    <source>
        <strain evidence="2 3">PLY_AMNH</strain>
    </source>
</reference>
<feature type="compositionally biased region" description="Low complexity" evidence="1">
    <location>
        <begin position="95"/>
        <end position="116"/>
    </location>
</feature>
<dbReference type="AlphaFoldDB" id="A0AAE0FNY2"/>
<feature type="compositionally biased region" description="Polar residues" evidence="1">
    <location>
        <begin position="241"/>
        <end position="257"/>
    </location>
</feature>
<evidence type="ECO:0000256" key="1">
    <source>
        <dbReference type="SAM" id="MobiDB-lite"/>
    </source>
</evidence>
<gene>
    <name evidence="2" type="ORF">CYMTET_27953</name>
</gene>
<protein>
    <submittedName>
        <fullName evidence="2">Uncharacterized protein</fullName>
    </submittedName>
</protein>
<keyword evidence="3" id="KW-1185">Reference proteome</keyword>
<sequence length="257" mass="27920">MSVDHALTFLADGDLLWCSWCLVKSSHIENGTSALGRGVYKCDRCERRTLNCLNVCGATTQGGSLWDNIYCLVCNGDLIFWPEKDEIEVAPPIRSKNTTSTPNNHSTPVPSSPNSSHAQRGSSIPKASTSAVRASANDSPSRSTPTRTSRSPSSSPQTLSPKGPAKEQWRSGILGELDGLSDQLKVDSKRKTSDFQQRRSFVRRSSEGPDTQKSGSIKNGSRSVLLEPESPPVRAFRKESFTFNPDTPTCTPQTTSS</sequence>
<evidence type="ECO:0000313" key="3">
    <source>
        <dbReference type="Proteomes" id="UP001190700"/>
    </source>
</evidence>
<dbReference type="EMBL" id="LGRX02015624">
    <property type="protein sequence ID" value="KAK3263228.1"/>
    <property type="molecule type" value="Genomic_DNA"/>
</dbReference>
<proteinExistence type="predicted"/>
<accession>A0AAE0FNY2</accession>
<feature type="region of interest" description="Disordered" evidence="1">
    <location>
        <begin position="188"/>
        <end position="257"/>
    </location>
</feature>
<feature type="region of interest" description="Disordered" evidence="1">
    <location>
        <begin position="92"/>
        <end position="167"/>
    </location>
</feature>
<organism evidence="2 3">
    <name type="scientific">Cymbomonas tetramitiformis</name>
    <dbReference type="NCBI Taxonomy" id="36881"/>
    <lineage>
        <taxon>Eukaryota</taxon>
        <taxon>Viridiplantae</taxon>
        <taxon>Chlorophyta</taxon>
        <taxon>Pyramimonadophyceae</taxon>
        <taxon>Pyramimonadales</taxon>
        <taxon>Pyramimonadaceae</taxon>
        <taxon>Cymbomonas</taxon>
    </lineage>
</organism>
<feature type="non-terminal residue" evidence="2">
    <location>
        <position position="257"/>
    </location>
</feature>